<organism evidence="2 3">
    <name type="scientific">Zymoseptoria brevis</name>
    <dbReference type="NCBI Taxonomy" id="1047168"/>
    <lineage>
        <taxon>Eukaryota</taxon>
        <taxon>Fungi</taxon>
        <taxon>Dikarya</taxon>
        <taxon>Ascomycota</taxon>
        <taxon>Pezizomycotina</taxon>
        <taxon>Dothideomycetes</taxon>
        <taxon>Dothideomycetidae</taxon>
        <taxon>Mycosphaerellales</taxon>
        <taxon>Mycosphaerellaceae</taxon>
        <taxon>Zymoseptoria</taxon>
    </lineage>
</organism>
<evidence type="ECO:0000313" key="3">
    <source>
        <dbReference type="Proteomes" id="UP000033647"/>
    </source>
</evidence>
<accession>A0A0F4GP28</accession>
<evidence type="ECO:0000256" key="1">
    <source>
        <dbReference type="SAM" id="MobiDB-lite"/>
    </source>
</evidence>
<keyword evidence="3" id="KW-1185">Reference proteome</keyword>
<protein>
    <submittedName>
        <fullName evidence="2">Uncharacterized protein</fullName>
    </submittedName>
</protein>
<name>A0A0F4GP28_9PEZI</name>
<dbReference type="AlphaFoldDB" id="A0A0F4GP28"/>
<dbReference type="Proteomes" id="UP000033647">
    <property type="component" value="Unassembled WGS sequence"/>
</dbReference>
<sequence length="356" mass="38963">MAPTQSTWLTRLAITAVLCACLLTTIPYFQKPLAHASPALDPQANVSLAPSPNLDALPSDLTKRYTPCDWDTVALTAAAALAGDINWEELDPCTRMVVKGYHLLCHMNSPVDRVTQSIYTGPTQLDDYGWQAVDYEEEFDSFGLDPAFRGLGIETAKDHWIDDSLDHGRSSQPGGAGPTYPATQASFEWSFNPGDGALVVVNAHGPDFMAAERQMPGPIVPLKNWSDATFLTWLELFLDGEHGGDPKVLQHVFHYNVVNDESKEGFRSVLGMDVEFPPQPWPGTSFDIRTPQGLATLSLPNGRGLAWLLAQHKVQLGIKVVDRVNIFSCPGIYGGEEAPQWCLYLHVVDGPIGDSY</sequence>
<dbReference type="EMBL" id="LAFY01000444">
    <property type="protein sequence ID" value="KJX97940.1"/>
    <property type="molecule type" value="Genomic_DNA"/>
</dbReference>
<evidence type="ECO:0000313" key="2">
    <source>
        <dbReference type="EMBL" id="KJX97940.1"/>
    </source>
</evidence>
<comment type="caution">
    <text evidence="2">The sequence shown here is derived from an EMBL/GenBank/DDBJ whole genome shotgun (WGS) entry which is preliminary data.</text>
</comment>
<feature type="region of interest" description="Disordered" evidence="1">
    <location>
        <begin position="163"/>
        <end position="183"/>
    </location>
</feature>
<gene>
    <name evidence="2" type="ORF">TI39_contig452g00018</name>
</gene>
<dbReference type="STRING" id="1047168.A0A0F4GP28"/>
<reference evidence="2 3" key="1">
    <citation type="submission" date="2015-03" db="EMBL/GenBank/DDBJ databases">
        <title>RNA-seq based gene annotation and comparative genomics of four Zymoseptoria species reveal species-specific pathogenicity related genes and transposable element activity.</title>
        <authorList>
            <person name="Grandaubert J."/>
            <person name="Bhattacharyya A."/>
            <person name="Stukenbrock E.H."/>
        </authorList>
    </citation>
    <scope>NUCLEOTIDE SEQUENCE [LARGE SCALE GENOMIC DNA]</scope>
    <source>
        <strain evidence="2 3">Zb18110</strain>
    </source>
</reference>
<proteinExistence type="predicted"/>
<dbReference type="OrthoDB" id="5337308at2759"/>